<keyword evidence="7" id="KW-1185">Reference proteome</keyword>
<organism evidence="6 7">
    <name type="scientific">Bugula neritina</name>
    <name type="common">Brown bryozoan</name>
    <name type="synonym">Sertularia neritina</name>
    <dbReference type="NCBI Taxonomy" id="10212"/>
    <lineage>
        <taxon>Eukaryota</taxon>
        <taxon>Metazoa</taxon>
        <taxon>Spiralia</taxon>
        <taxon>Lophotrochozoa</taxon>
        <taxon>Bryozoa</taxon>
        <taxon>Gymnolaemata</taxon>
        <taxon>Cheilostomatida</taxon>
        <taxon>Flustrina</taxon>
        <taxon>Buguloidea</taxon>
        <taxon>Bugulidae</taxon>
        <taxon>Bugula</taxon>
    </lineage>
</organism>
<feature type="compositionally biased region" description="Basic residues" evidence="2">
    <location>
        <begin position="470"/>
        <end position="481"/>
    </location>
</feature>
<feature type="compositionally biased region" description="Polar residues" evidence="2">
    <location>
        <begin position="1153"/>
        <end position="1167"/>
    </location>
</feature>
<feature type="region of interest" description="Disordered" evidence="2">
    <location>
        <begin position="1085"/>
        <end position="1190"/>
    </location>
</feature>
<name>A0A7J7IXL2_BUGNE</name>
<feature type="compositionally biased region" description="Basic and acidic residues" evidence="2">
    <location>
        <begin position="1"/>
        <end position="10"/>
    </location>
</feature>
<feature type="compositionally biased region" description="Low complexity" evidence="2">
    <location>
        <begin position="1565"/>
        <end position="1574"/>
    </location>
</feature>
<feature type="region of interest" description="Disordered" evidence="2">
    <location>
        <begin position="172"/>
        <end position="212"/>
    </location>
</feature>
<evidence type="ECO:0000256" key="1">
    <source>
        <dbReference type="ARBA" id="ARBA00010097"/>
    </source>
</evidence>
<feature type="domain" description="Myb-like" evidence="3">
    <location>
        <begin position="659"/>
        <end position="702"/>
    </location>
</feature>
<dbReference type="EMBL" id="VXIV02003324">
    <property type="protein sequence ID" value="KAF6018277.1"/>
    <property type="molecule type" value="Genomic_DNA"/>
</dbReference>
<feature type="region of interest" description="Disordered" evidence="2">
    <location>
        <begin position="1544"/>
        <end position="1582"/>
    </location>
</feature>
<protein>
    <submittedName>
        <fullName evidence="6">NCOR2</fullName>
    </submittedName>
</protein>
<feature type="compositionally biased region" description="Basic and acidic residues" evidence="2">
    <location>
        <begin position="1883"/>
        <end position="1910"/>
    </location>
</feature>
<dbReference type="Gene3D" id="1.10.10.60">
    <property type="entry name" value="Homeodomain-like"/>
    <property type="match status" value="1"/>
</dbReference>
<reference evidence="6" key="1">
    <citation type="submission" date="2020-06" db="EMBL/GenBank/DDBJ databases">
        <title>Draft genome of Bugula neritina, a colonial animal packing powerful symbionts and potential medicines.</title>
        <authorList>
            <person name="Rayko M."/>
        </authorList>
    </citation>
    <scope>NUCLEOTIDE SEQUENCE [LARGE SCALE GENOMIC DNA]</scope>
    <source>
        <strain evidence="6">Kwan_BN1</strain>
    </source>
</reference>
<feature type="region of interest" description="Disordered" evidence="2">
    <location>
        <begin position="470"/>
        <end position="493"/>
    </location>
</feature>
<feature type="compositionally biased region" description="Pro residues" evidence="2">
    <location>
        <begin position="1091"/>
        <end position="1101"/>
    </location>
</feature>
<feature type="compositionally biased region" description="Basic and acidic residues" evidence="2">
    <location>
        <begin position="1501"/>
        <end position="1511"/>
    </location>
</feature>
<dbReference type="PANTHER" id="PTHR13992:SF39">
    <property type="entry name" value="SMRTER, ISOFORM G"/>
    <property type="match status" value="1"/>
</dbReference>
<feature type="compositionally biased region" description="Polar residues" evidence="2">
    <location>
        <begin position="11"/>
        <end position="38"/>
    </location>
</feature>
<feature type="compositionally biased region" description="Polar residues" evidence="2">
    <location>
        <begin position="756"/>
        <end position="774"/>
    </location>
</feature>
<feature type="compositionally biased region" description="Polar residues" evidence="2">
    <location>
        <begin position="1106"/>
        <end position="1116"/>
    </location>
</feature>
<dbReference type="GO" id="GO:0000785">
    <property type="term" value="C:chromatin"/>
    <property type="evidence" value="ECO:0007669"/>
    <property type="project" value="TreeGrafter"/>
</dbReference>
<evidence type="ECO:0000313" key="6">
    <source>
        <dbReference type="EMBL" id="KAF6018277.1"/>
    </source>
</evidence>
<dbReference type="PROSITE" id="PS51293">
    <property type="entry name" value="SANT"/>
    <property type="match status" value="2"/>
</dbReference>
<feature type="domain" description="HTH myb-type" evidence="5">
    <location>
        <begin position="659"/>
        <end position="706"/>
    </location>
</feature>
<feature type="compositionally biased region" description="Basic and acidic residues" evidence="2">
    <location>
        <begin position="1413"/>
        <end position="1434"/>
    </location>
</feature>
<feature type="compositionally biased region" description="Polar residues" evidence="2">
    <location>
        <begin position="782"/>
        <end position="791"/>
    </location>
</feature>
<dbReference type="SUPFAM" id="SSF46689">
    <property type="entry name" value="Homeodomain-like"/>
    <property type="match status" value="2"/>
</dbReference>
<feature type="compositionally biased region" description="Polar residues" evidence="2">
    <location>
        <begin position="2217"/>
        <end position="2240"/>
    </location>
</feature>
<feature type="domain" description="SANT" evidence="4">
    <location>
        <begin position="655"/>
        <end position="706"/>
    </location>
</feature>
<dbReference type="Gene3D" id="1.20.58.1880">
    <property type="match status" value="1"/>
</dbReference>
<feature type="compositionally biased region" description="Polar residues" evidence="2">
    <location>
        <begin position="1683"/>
        <end position="1693"/>
    </location>
</feature>
<dbReference type="GO" id="GO:0032991">
    <property type="term" value="C:protein-containing complex"/>
    <property type="evidence" value="ECO:0007669"/>
    <property type="project" value="UniProtKB-ARBA"/>
</dbReference>
<dbReference type="Proteomes" id="UP000593567">
    <property type="component" value="Unassembled WGS sequence"/>
</dbReference>
<dbReference type="CDD" id="cd00167">
    <property type="entry name" value="SANT"/>
    <property type="match status" value="2"/>
</dbReference>
<sequence>MSTGRPKERSMLSSSHDSKQFSTVSPSHSVHTGGSFSSSFPGEAFHQSYMSKPRPLAVDLTHNTDAVSMPDNRRLSLLPSHSKSPANHSSDRHGILMNRERMHLGGYGDALTMPRVHQEKRGATLQNDATMPSPKKPRYDGRFATTSNVPIALAQPLRIDTGLDSIKIKVEPPGGYHPETEAISPTLPTESHDSKSDIVHSINEEESNNESSKPLTIAQIVYSGNRKLAHRSHNVLHGLGTPTELPLFHQPCDTDVFNDNVRHFQHFRPVLELHFKKKALERKKTESEFANIYESSVTSWLKKVDTKTLKKNIKDMKTREYFEKVFPEIKKSREDKERITSRVGARGVGGAYARTEAEFEQIIDGINEQEEEDKKMRAYAIIPPMLGQTNKALKFTNRNGLIQEPMSEYKKHKLSTNWSNEEKEIFKEKYLDRPKQFGQIADLLEKKNLNDCVLHYYMSKKTEHFKQLLKKHGKRPPRRPQMRPGIRNSNEGQIVGGAVDANAISVTKNAPSDEEDVVKVTRSAVGDSKLSCCACGVKIESYSVSHRFDITMCAQFGLDEQNCSPEQRICATCFKIRRRQNKTCPIPSCTTPRRRICHLPIKWDDIPTEIRDRIMRELHMEEKVSRCCSSCYDKIADLLDAEDNVTSSGVRDGSGFVTKWTDENINALKEGIRRYGKNWHEISSLFTNKSEEQCKMYFYRNKRKQGLGILYNEFRKSKAKDLGYEPEQSEEDDDDNLEDNDMSSDNEVVPADGLLPTSTHSRLSRGQLNTSNTLPVADTKPSLLNNPTSNDKLVNGECKFEDMDTGKPIIKVEKVDYDSSATASADEDTAQPNPMHLYTNRKLLDAVSNPMTKQVMSILKQEPELWSNPDGMMRDAYSRTNLTDAKPHGREINKPTTSVKQLIDLAIEDALNEDNATAVSLSRPSVINQCHPVSSKATNPTGNHSNHSQSSKMDLRQHVSPTSYNIGSMTAISRGLSTPSRPSSRVKDDIIMAHQHAPNAPYSSHPRDFSVSRNVHKNSHSSTLHGNDVNQIRAPPPAHSHHLTSSQLEIRSSGDRKSPAVASSVKSYSEPAYPAYDSKAALSNNRMSPHVRPPIGHPPPLISSGMSSQPSTTQLMSHKKEGSHAGGSILQGTSATHGPPPPSGGSISHGTPRSQPETKSFSSSTASRAEERVSRSPRTQQPVHPSVPMSNQLQYDRLMAEQYNMYLHYEALKRGGMVPFTNVPLNASMHEQLQTKSVLQNDFLTAKQMSSNSVSLPLATAAAYTSALDKEKAGKASPRPTNPLMTANPGLPANLLEQQQAMMMLMNSQGLMLPHMYNADRQRLLAAQSQSASMPLSAVNKEDASRTWSSHLAAAAQHSQASHKSGPEQLRQLKPSIMQGMIPKTVENLHKQGAPLSPYMKKTSKTRYEKDLEEMNMRSQSEHRTRSDSERTLTDTETNQSTPVSFSGGNRLQPSDYTSISRSPSTGSRSDNFMTKPQQHSGYKSLVPGGMMDGPMRGHRKSADGYKDKLYNRSPYNKSDDLMPAEFRDQRKSIFEQDRKLSEMMKAEAEKQTERERYSRPTDLSRSSAAAAAKSKSEDGYSSMRLAEVSKGIEKRHFPKDASALFSSSFEKDAQQHISGSSNICTSDTGLTTANIIDAIITKQINNESNADKPLPPTSRQHTSVIVPPKKQRPIPHSRSDTDITSYNHQQQKMGDVSSTSSTPPVSAISTLNPTRPLGQITLADKINEIITNDYKLKDPGGNVDHRSDGGNRVAVTSGSAGTPQPYRVEDVEPISPPNNDQSKNRYAGTQSNLVGGTKGNPAAKKHAGIRSLLGADNVSNDSPTSSSTKSQSLEQTAGMSLMDRLKNNIEDAINQHDSDLHAEAKKSQMHQSSGPGLSNASFHHDKSDEKLDESSSREKEATGNKKRSLEAMLASNSKRPALSPSRAKSPEEVELYNVSHSDRVQHPLSPYQPQAGSNANLNRVFAGPNNPYQYPNSSSYRPPYFPPTGVPYSVNNVFPTSMPNDYPAIPKIAQPSPIKASPLPSAGTGQSYLQHNSRSVAPSFNYSQSISTSRSSSTDKADGELVIDEGSNQSSNSLDMSSRVQPDGVQSQSPNLFSLPNIGSNKSRILSSNAIGNSPSNPTSLPNTSRGLSGSTSMNNRMSPIASVPGNRMSPGTSAHSTNSRNSPLQPNRQSPLQANRQSPLVTRQSPLDNTARSPVTSNNRSPVSPRAPVHMNSNTDMSRHSSLSENDIPNSMMQKSLEAARSLNSLVTAPNRPLLSDQYDTLSDDES</sequence>
<gene>
    <name evidence="6" type="ORF">EB796_023407</name>
</gene>
<feature type="compositionally biased region" description="Polar residues" evidence="2">
    <location>
        <begin position="1020"/>
        <end position="1030"/>
    </location>
</feature>
<feature type="compositionally biased region" description="Basic and acidic residues" evidence="2">
    <location>
        <begin position="1544"/>
        <end position="1560"/>
    </location>
</feature>
<proteinExistence type="inferred from homology"/>
<feature type="compositionally biased region" description="Polar residues" evidence="2">
    <location>
        <begin position="1176"/>
        <end position="1190"/>
    </location>
</feature>
<dbReference type="PROSITE" id="PS50090">
    <property type="entry name" value="MYB_LIKE"/>
    <property type="match status" value="1"/>
</dbReference>
<feature type="compositionally biased region" description="Low complexity" evidence="2">
    <location>
        <begin position="1697"/>
        <end position="1707"/>
    </location>
</feature>
<feature type="region of interest" description="Disordered" evidence="2">
    <location>
        <begin position="997"/>
        <end position="1069"/>
    </location>
</feature>
<evidence type="ECO:0000259" key="4">
    <source>
        <dbReference type="PROSITE" id="PS51293"/>
    </source>
</evidence>
<feature type="compositionally biased region" description="Polar residues" evidence="2">
    <location>
        <begin position="2089"/>
        <end position="2117"/>
    </location>
</feature>
<feature type="region of interest" description="Disordered" evidence="2">
    <location>
        <begin position="1735"/>
        <end position="1835"/>
    </location>
</feature>
<dbReference type="OrthoDB" id="10258692at2759"/>
<comment type="caution">
    <text evidence="6">The sequence shown here is derived from an EMBL/GenBank/DDBJ whole genome shotgun (WGS) entry which is preliminary data.</text>
</comment>
<dbReference type="GO" id="GO:0005654">
    <property type="term" value="C:nucleoplasm"/>
    <property type="evidence" value="ECO:0007669"/>
    <property type="project" value="UniProtKB-ARBA"/>
</dbReference>
<feature type="compositionally biased region" description="Polar residues" evidence="2">
    <location>
        <begin position="1471"/>
        <end position="1482"/>
    </location>
</feature>
<dbReference type="InterPro" id="IPR009057">
    <property type="entry name" value="Homeodomain-like_sf"/>
</dbReference>
<dbReference type="GO" id="GO:0006357">
    <property type="term" value="P:regulation of transcription by RNA polymerase II"/>
    <property type="evidence" value="ECO:0007669"/>
    <property type="project" value="TreeGrafter"/>
</dbReference>
<feature type="region of interest" description="Disordered" evidence="2">
    <location>
        <begin position="1863"/>
        <end position="1934"/>
    </location>
</feature>
<feature type="compositionally biased region" description="Polar residues" evidence="2">
    <location>
        <begin position="2131"/>
        <end position="2143"/>
    </location>
</feature>
<feature type="compositionally biased region" description="Polar residues" evidence="2">
    <location>
        <begin position="1870"/>
        <end position="1882"/>
    </location>
</feature>
<feature type="region of interest" description="Disordered" evidence="2">
    <location>
        <begin position="2069"/>
        <end position="2273"/>
    </location>
</feature>
<evidence type="ECO:0000313" key="7">
    <source>
        <dbReference type="Proteomes" id="UP000593567"/>
    </source>
</evidence>
<feature type="compositionally biased region" description="Low complexity" evidence="2">
    <location>
        <begin position="2118"/>
        <end position="2130"/>
    </location>
</feature>
<feature type="region of interest" description="Disordered" evidence="2">
    <location>
        <begin position="1413"/>
        <end position="1525"/>
    </location>
</feature>
<accession>A0A7J7IXL2</accession>
<feature type="compositionally biased region" description="Acidic residues" evidence="2">
    <location>
        <begin position="727"/>
        <end position="744"/>
    </location>
</feature>
<feature type="compositionally biased region" description="Low complexity" evidence="2">
    <location>
        <begin position="2072"/>
        <end position="2083"/>
    </location>
</feature>
<dbReference type="InterPro" id="IPR001005">
    <property type="entry name" value="SANT/Myb"/>
</dbReference>
<feature type="region of interest" description="Disordered" evidence="2">
    <location>
        <begin position="1"/>
        <end position="38"/>
    </location>
</feature>
<evidence type="ECO:0000259" key="3">
    <source>
        <dbReference type="PROSITE" id="PS50090"/>
    </source>
</evidence>
<feature type="compositionally biased region" description="Polar residues" evidence="2">
    <location>
        <begin position="1435"/>
        <end position="1457"/>
    </location>
</feature>
<feature type="compositionally biased region" description="Polar residues" evidence="2">
    <location>
        <begin position="2155"/>
        <end position="2208"/>
    </location>
</feature>
<evidence type="ECO:0000259" key="5">
    <source>
        <dbReference type="PROSITE" id="PS51294"/>
    </source>
</evidence>
<feature type="region of interest" description="Disordered" evidence="2">
    <location>
        <begin position="930"/>
        <end position="955"/>
    </location>
</feature>
<dbReference type="SMART" id="SM00717">
    <property type="entry name" value="SANT"/>
    <property type="match status" value="2"/>
</dbReference>
<feature type="compositionally biased region" description="Low complexity" evidence="2">
    <location>
        <begin position="1820"/>
        <end position="1833"/>
    </location>
</feature>
<comment type="similarity">
    <text evidence="1">Belongs to the N-CoR nuclear receptor corepressors family.</text>
</comment>
<feature type="compositionally biased region" description="Polar residues" evidence="2">
    <location>
        <begin position="930"/>
        <end position="952"/>
    </location>
</feature>
<feature type="domain" description="SANT" evidence="4">
    <location>
        <begin position="413"/>
        <end position="464"/>
    </location>
</feature>
<dbReference type="InterPro" id="IPR017884">
    <property type="entry name" value="SANT_dom"/>
</dbReference>
<feature type="region of interest" description="Disordered" evidence="2">
    <location>
        <begin position="1648"/>
        <end position="1713"/>
    </location>
</feature>
<dbReference type="InterPro" id="IPR017930">
    <property type="entry name" value="Myb_dom"/>
</dbReference>
<feature type="compositionally biased region" description="Low complexity" evidence="2">
    <location>
        <begin position="1458"/>
        <end position="1470"/>
    </location>
</feature>
<dbReference type="PROSITE" id="PS51294">
    <property type="entry name" value="HTH_MYB"/>
    <property type="match status" value="1"/>
</dbReference>
<dbReference type="PANTHER" id="PTHR13992">
    <property type="entry name" value="NUCLEAR RECEPTOR CO-REPRESSOR RELATED NCOR"/>
    <property type="match status" value="1"/>
</dbReference>
<evidence type="ECO:0000256" key="2">
    <source>
        <dbReference type="SAM" id="MobiDB-lite"/>
    </source>
</evidence>
<dbReference type="Pfam" id="PF00249">
    <property type="entry name" value="Myb_DNA-binding"/>
    <property type="match status" value="1"/>
</dbReference>
<dbReference type="InterPro" id="IPR051571">
    <property type="entry name" value="N-CoR_corepressor"/>
</dbReference>
<feature type="region of interest" description="Disordered" evidence="2">
    <location>
        <begin position="720"/>
        <end position="791"/>
    </location>
</feature>
<feature type="compositionally biased region" description="Basic and acidic residues" evidence="2">
    <location>
        <begin position="1735"/>
        <end position="1750"/>
    </location>
</feature>